<gene>
    <name evidence="7" type="ORF">OL233_07130</name>
</gene>
<feature type="domain" description="Periplasmic binding protein" evidence="6">
    <location>
        <begin position="37"/>
        <end position="297"/>
    </location>
</feature>
<evidence type="ECO:0000256" key="4">
    <source>
        <dbReference type="SAM" id="Coils"/>
    </source>
</evidence>
<keyword evidence="8" id="KW-1185">Reference proteome</keyword>
<sequence length="320" mass="35002">MKKYVLLTVVITIVLSLAACSKSNDKSKDDGKKEEKIGYAINNLNDTFQTYILEAAEAEAKKQNIEVKVENAKEDLISQQDQVNTLIQNGVIGLIVVPVDTSAMAPITKAAQDAKIPLVYVNRNPYAGKEKEMPEGVYYVGSEEVTAGIMQTENIGDKLKGKGKIAILMGILGNEGTMKRTEGVEQTIKEKYPDMEVLNKETAEWQRDKALTIAENWISTYGDDLKAIISNNDEMALGAVQAVKKNKRSDILITGIDAIPDALEAVENGDMASTIFQDAVGQGGGAMETVTALLNDKAPEEHVKYVPFKLITKENINEFK</sequence>
<protein>
    <submittedName>
        <fullName evidence="7">Substrate-binding domain-containing protein</fullName>
    </submittedName>
</protein>
<organism evidence="7 8">
    <name type="scientific">Vagococcus proximus</name>
    <dbReference type="NCBI Taxonomy" id="2991417"/>
    <lineage>
        <taxon>Bacteria</taxon>
        <taxon>Bacillati</taxon>
        <taxon>Bacillota</taxon>
        <taxon>Bacilli</taxon>
        <taxon>Lactobacillales</taxon>
        <taxon>Enterococcaceae</taxon>
        <taxon>Vagococcus</taxon>
    </lineage>
</organism>
<proteinExistence type="inferred from homology"/>
<evidence type="ECO:0000313" key="7">
    <source>
        <dbReference type="EMBL" id="MDF0480063.1"/>
    </source>
</evidence>
<evidence type="ECO:0000313" key="8">
    <source>
        <dbReference type="Proteomes" id="UP001147148"/>
    </source>
</evidence>
<dbReference type="SUPFAM" id="SSF53822">
    <property type="entry name" value="Periplasmic binding protein-like I"/>
    <property type="match status" value="1"/>
</dbReference>
<dbReference type="Pfam" id="PF13407">
    <property type="entry name" value="Peripla_BP_4"/>
    <property type="match status" value="1"/>
</dbReference>
<evidence type="ECO:0000256" key="3">
    <source>
        <dbReference type="ARBA" id="ARBA00022729"/>
    </source>
</evidence>
<name>A0ABT5X236_9ENTE</name>
<feature type="chain" id="PRO_5045447875" evidence="5">
    <location>
        <begin position="19"/>
        <end position="320"/>
    </location>
</feature>
<evidence type="ECO:0000259" key="6">
    <source>
        <dbReference type="Pfam" id="PF13407"/>
    </source>
</evidence>
<accession>A0ABT5X236</accession>
<keyword evidence="4" id="KW-0175">Coiled coil</keyword>
<dbReference type="InterPro" id="IPR025997">
    <property type="entry name" value="SBP_2_dom"/>
</dbReference>
<reference evidence="7" key="1">
    <citation type="submission" date="2022-10" db="EMBL/GenBank/DDBJ databases">
        <title>Vagococcus sp. isolated from poultry meat.</title>
        <authorList>
            <person name="Johansson P."/>
            <person name="Bjorkroth J."/>
        </authorList>
    </citation>
    <scope>NUCLEOTIDE SEQUENCE</scope>
    <source>
        <strain evidence="7">PNs007</strain>
    </source>
</reference>
<dbReference type="Proteomes" id="UP001147148">
    <property type="component" value="Unassembled WGS sequence"/>
</dbReference>
<feature type="signal peptide" evidence="5">
    <location>
        <begin position="1"/>
        <end position="18"/>
    </location>
</feature>
<evidence type="ECO:0000256" key="2">
    <source>
        <dbReference type="ARBA" id="ARBA00007639"/>
    </source>
</evidence>
<dbReference type="RefSeq" id="WP_275471647.1">
    <property type="nucleotide sequence ID" value="NZ_JAPDSH010000004.1"/>
</dbReference>
<dbReference type="InterPro" id="IPR028082">
    <property type="entry name" value="Peripla_BP_I"/>
</dbReference>
<dbReference type="PANTHER" id="PTHR46847">
    <property type="entry name" value="D-ALLOSE-BINDING PERIPLASMIC PROTEIN-RELATED"/>
    <property type="match status" value="1"/>
</dbReference>
<comment type="subcellular location">
    <subcellularLocation>
        <location evidence="1">Cell envelope</location>
    </subcellularLocation>
</comment>
<evidence type="ECO:0000256" key="1">
    <source>
        <dbReference type="ARBA" id="ARBA00004196"/>
    </source>
</evidence>
<dbReference type="EMBL" id="JAPDSH010000004">
    <property type="protein sequence ID" value="MDF0480063.1"/>
    <property type="molecule type" value="Genomic_DNA"/>
</dbReference>
<comment type="caution">
    <text evidence="7">The sequence shown here is derived from an EMBL/GenBank/DDBJ whole genome shotgun (WGS) entry which is preliminary data.</text>
</comment>
<keyword evidence="3 5" id="KW-0732">Signal</keyword>
<feature type="coiled-coil region" evidence="4">
    <location>
        <begin position="41"/>
        <end position="89"/>
    </location>
</feature>
<evidence type="ECO:0000256" key="5">
    <source>
        <dbReference type="SAM" id="SignalP"/>
    </source>
</evidence>
<dbReference type="PROSITE" id="PS51257">
    <property type="entry name" value="PROKAR_LIPOPROTEIN"/>
    <property type="match status" value="1"/>
</dbReference>
<dbReference type="Gene3D" id="3.40.50.2300">
    <property type="match status" value="2"/>
</dbReference>
<dbReference type="PANTHER" id="PTHR46847:SF1">
    <property type="entry name" value="D-ALLOSE-BINDING PERIPLASMIC PROTEIN-RELATED"/>
    <property type="match status" value="1"/>
</dbReference>
<comment type="similarity">
    <text evidence="2">Belongs to the bacterial solute-binding protein 2 family.</text>
</comment>